<feature type="domain" description="Peptidase S49 N-terminal proteobacteria" evidence="12">
    <location>
        <begin position="3"/>
        <end position="155"/>
    </location>
</feature>
<dbReference type="InterPro" id="IPR002142">
    <property type="entry name" value="Peptidase_S49"/>
</dbReference>
<keyword evidence="6 13" id="KW-0378">Hydrolase</keyword>
<evidence type="ECO:0000256" key="4">
    <source>
        <dbReference type="ARBA" id="ARBA00022670"/>
    </source>
</evidence>
<keyword evidence="3" id="KW-1003">Cell membrane</keyword>
<keyword evidence="7" id="KW-0720">Serine protease</keyword>
<evidence type="ECO:0000259" key="12">
    <source>
        <dbReference type="Pfam" id="PF08496"/>
    </source>
</evidence>
<evidence type="ECO:0000256" key="6">
    <source>
        <dbReference type="ARBA" id="ARBA00022801"/>
    </source>
</evidence>
<evidence type="ECO:0000256" key="9">
    <source>
        <dbReference type="ARBA" id="ARBA00023136"/>
    </source>
</evidence>
<evidence type="ECO:0000256" key="7">
    <source>
        <dbReference type="ARBA" id="ARBA00022825"/>
    </source>
</evidence>
<dbReference type="InterPro" id="IPR029045">
    <property type="entry name" value="ClpP/crotonase-like_dom_sf"/>
</dbReference>
<comment type="subcellular location">
    <subcellularLocation>
        <location evidence="1">Cell membrane</location>
    </subcellularLocation>
</comment>
<dbReference type="GO" id="GO:0005886">
    <property type="term" value="C:plasma membrane"/>
    <property type="evidence" value="ECO:0007669"/>
    <property type="project" value="UniProtKB-SubCell"/>
</dbReference>
<gene>
    <name evidence="13" type="primary">sohB</name>
    <name evidence="13" type="ORF">GRB80_05255</name>
</gene>
<organism evidence="13 14">
    <name type="scientific">Halomonas icarae</name>
    <dbReference type="NCBI Taxonomy" id="2691040"/>
    <lineage>
        <taxon>Bacteria</taxon>
        <taxon>Pseudomonadati</taxon>
        <taxon>Pseudomonadota</taxon>
        <taxon>Gammaproteobacteria</taxon>
        <taxon>Oceanospirillales</taxon>
        <taxon>Halomonadaceae</taxon>
        <taxon>Halomonas</taxon>
    </lineage>
</organism>
<dbReference type="Pfam" id="PF08496">
    <property type="entry name" value="Peptidase_S49_N"/>
    <property type="match status" value="1"/>
</dbReference>
<dbReference type="Gene3D" id="6.20.330.10">
    <property type="match status" value="1"/>
</dbReference>
<keyword evidence="4 13" id="KW-0645">Protease</keyword>
<dbReference type="Gene3D" id="3.90.226.10">
    <property type="entry name" value="2-enoyl-CoA Hydratase, Chain A, domain 1"/>
    <property type="match status" value="1"/>
</dbReference>
<dbReference type="GO" id="GO:0004252">
    <property type="term" value="F:serine-type endopeptidase activity"/>
    <property type="evidence" value="ECO:0007669"/>
    <property type="project" value="InterPro"/>
</dbReference>
<dbReference type="CDD" id="cd07023">
    <property type="entry name" value="S49_Sppa_N_C"/>
    <property type="match status" value="1"/>
</dbReference>
<dbReference type="EC" id="3.4.21.-" evidence="13"/>
<evidence type="ECO:0000313" key="13">
    <source>
        <dbReference type="EMBL" id="NAW12247.1"/>
    </source>
</evidence>
<dbReference type="NCBIfam" id="NF008745">
    <property type="entry name" value="PRK11778.1"/>
    <property type="match status" value="1"/>
</dbReference>
<keyword evidence="8 10" id="KW-1133">Transmembrane helix</keyword>
<evidence type="ECO:0000256" key="1">
    <source>
        <dbReference type="ARBA" id="ARBA00004236"/>
    </source>
</evidence>
<evidence type="ECO:0000256" key="3">
    <source>
        <dbReference type="ARBA" id="ARBA00022475"/>
    </source>
</evidence>
<protein>
    <submittedName>
        <fullName evidence="13">Protease SohB</fullName>
        <ecNumber evidence="13">3.4.21.-</ecNumber>
    </submittedName>
</protein>
<accession>A0A7X4VXP8</accession>
<dbReference type="GO" id="GO:0006508">
    <property type="term" value="P:proteolysis"/>
    <property type="evidence" value="ECO:0007669"/>
    <property type="project" value="UniProtKB-KW"/>
</dbReference>
<dbReference type="Proteomes" id="UP000448235">
    <property type="component" value="Unassembled WGS sequence"/>
</dbReference>
<reference evidence="13 14" key="1">
    <citation type="submission" date="2019-12" db="EMBL/GenBank/DDBJ databases">
        <title>Draft genome sequencing of Halomonas icarensis D1-1.</title>
        <authorList>
            <person name="Pandiyan K."/>
            <person name="Kushwaha P."/>
            <person name="Gowdham M."/>
            <person name="Chakdar H."/>
            <person name="Singh A."/>
            <person name="Kumar M."/>
            <person name="Saxena A.K."/>
        </authorList>
    </citation>
    <scope>NUCLEOTIDE SEQUENCE [LARGE SCALE GENOMIC DNA]</scope>
    <source>
        <strain evidence="13 14">D1-1</strain>
    </source>
</reference>
<sequence>MGEWLADVGLFLVQLLSVVLVVGLAVAVVARLRQEAGSDSRLKLVELNRGRDERKRRLRLAASEPGARKRLLKAFRREDKQQAKAGKSHKHEGEERRSTVWLIDFHGDIRASGTDRFAEEISAIIAAAESGDEVVVRLESAGGLVHAYGLAAAELDRLRDAGLATTVCIDKVAASGGYLMACGADSVRAAPLAVVGSIGVVAQVPNVHRLLKRHDIDVEVLTAGRYKRTLTVLGENTNEGREKFIDDLERTHELFKRHVAERRPELDIEAIATGEIWYGSEALDRGLVDALGTSEAYLAERMQEARVIRVKLEPSRRLAERLGAAVSAGVEQTLLRGAQALDASLWQKR</sequence>
<dbReference type="AlphaFoldDB" id="A0A7X4VXP8"/>
<dbReference type="EMBL" id="WUTS01000001">
    <property type="protein sequence ID" value="NAW12247.1"/>
    <property type="molecule type" value="Genomic_DNA"/>
</dbReference>
<dbReference type="SUPFAM" id="SSF52096">
    <property type="entry name" value="ClpP/crotonase"/>
    <property type="match status" value="1"/>
</dbReference>
<evidence type="ECO:0000313" key="14">
    <source>
        <dbReference type="Proteomes" id="UP000448235"/>
    </source>
</evidence>
<name>A0A7X4VXP8_9GAMM</name>
<keyword evidence="14" id="KW-1185">Reference proteome</keyword>
<feature type="domain" description="Peptidase S49" evidence="11">
    <location>
        <begin position="159"/>
        <end position="307"/>
    </location>
</feature>
<evidence type="ECO:0000256" key="2">
    <source>
        <dbReference type="ARBA" id="ARBA00008683"/>
    </source>
</evidence>
<dbReference type="Pfam" id="PF01343">
    <property type="entry name" value="Peptidase_S49"/>
    <property type="match status" value="1"/>
</dbReference>
<comment type="caution">
    <text evidence="13">The sequence shown here is derived from an EMBL/GenBank/DDBJ whole genome shotgun (WGS) entry which is preliminary data.</text>
</comment>
<evidence type="ECO:0000256" key="10">
    <source>
        <dbReference type="SAM" id="Phobius"/>
    </source>
</evidence>
<dbReference type="InterPro" id="IPR013703">
    <property type="entry name" value="Peptidase_S49_N_proteobac"/>
</dbReference>
<dbReference type="RefSeq" id="WP_161422773.1">
    <property type="nucleotide sequence ID" value="NZ_JARWMY010000006.1"/>
</dbReference>
<dbReference type="PANTHER" id="PTHR42987:SF4">
    <property type="entry name" value="PROTEASE SOHB-RELATED"/>
    <property type="match status" value="1"/>
</dbReference>
<comment type="similarity">
    <text evidence="2">Belongs to the peptidase S49 family.</text>
</comment>
<evidence type="ECO:0000256" key="5">
    <source>
        <dbReference type="ARBA" id="ARBA00022692"/>
    </source>
</evidence>
<evidence type="ECO:0000256" key="8">
    <source>
        <dbReference type="ARBA" id="ARBA00022989"/>
    </source>
</evidence>
<dbReference type="PANTHER" id="PTHR42987">
    <property type="entry name" value="PEPTIDASE S49"/>
    <property type="match status" value="1"/>
</dbReference>
<keyword evidence="9 10" id="KW-0472">Membrane</keyword>
<feature type="transmembrane region" description="Helical" evidence="10">
    <location>
        <begin position="12"/>
        <end position="32"/>
    </location>
</feature>
<proteinExistence type="inferred from homology"/>
<dbReference type="InterPro" id="IPR047272">
    <property type="entry name" value="S49_SppA_C"/>
</dbReference>
<evidence type="ECO:0000259" key="11">
    <source>
        <dbReference type="Pfam" id="PF01343"/>
    </source>
</evidence>
<keyword evidence="5 10" id="KW-0812">Transmembrane</keyword>